<feature type="transmembrane region" description="Helical" evidence="1">
    <location>
        <begin position="102"/>
        <end position="120"/>
    </location>
</feature>
<feature type="transmembrane region" description="Helical" evidence="1">
    <location>
        <begin position="6"/>
        <end position="24"/>
    </location>
</feature>
<keyword evidence="1" id="KW-1133">Transmembrane helix</keyword>
<name>A0ABS6SYP8_9RHOB</name>
<dbReference type="Proteomes" id="UP000756530">
    <property type="component" value="Unassembled WGS sequence"/>
</dbReference>
<reference evidence="2 3" key="1">
    <citation type="submission" date="2021-05" db="EMBL/GenBank/DDBJ databases">
        <title>Culturable bacteria isolated from Daya Bay.</title>
        <authorList>
            <person name="Zheng W."/>
            <person name="Yu S."/>
            <person name="Huang Y."/>
        </authorList>
    </citation>
    <scope>NUCLEOTIDE SEQUENCE [LARGE SCALE GENOMIC DNA]</scope>
    <source>
        <strain evidence="2 3">DP4N28-5</strain>
    </source>
</reference>
<comment type="caution">
    <text evidence="2">The sequence shown here is derived from an EMBL/GenBank/DDBJ whole genome shotgun (WGS) entry which is preliminary data.</text>
</comment>
<proteinExistence type="predicted"/>
<keyword evidence="3" id="KW-1185">Reference proteome</keyword>
<protein>
    <submittedName>
        <fullName evidence="2">Uncharacterized protein</fullName>
    </submittedName>
</protein>
<evidence type="ECO:0000313" key="2">
    <source>
        <dbReference type="EMBL" id="MBV7378098.1"/>
    </source>
</evidence>
<evidence type="ECO:0000256" key="1">
    <source>
        <dbReference type="SAM" id="Phobius"/>
    </source>
</evidence>
<sequence>MTFAIYALACLAFYAAFVATGLVTRARALLDEFRAAMAIMGDKGLSDLEKEKRIRKASISALGGTLGLTARLVAVVAAAAVPVLLAHLLAGLRLEEFTRFSLNPAVLVATVALLGGLDWYRRSSMG</sequence>
<dbReference type="RefSeq" id="WP_218390950.1">
    <property type="nucleotide sequence ID" value="NZ_JAHUZE010000001.1"/>
</dbReference>
<accession>A0ABS6SYP8</accession>
<evidence type="ECO:0000313" key="3">
    <source>
        <dbReference type="Proteomes" id="UP000756530"/>
    </source>
</evidence>
<keyword evidence="1" id="KW-0812">Transmembrane</keyword>
<organism evidence="2 3">
    <name type="scientific">Maritimibacter dapengensis</name>
    <dbReference type="NCBI Taxonomy" id="2836868"/>
    <lineage>
        <taxon>Bacteria</taxon>
        <taxon>Pseudomonadati</taxon>
        <taxon>Pseudomonadota</taxon>
        <taxon>Alphaproteobacteria</taxon>
        <taxon>Rhodobacterales</taxon>
        <taxon>Roseobacteraceae</taxon>
        <taxon>Maritimibacter</taxon>
    </lineage>
</organism>
<keyword evidence="1" id="KW-0472">Membrane</keyword>
<dbReference type="EMBL" id="JAHUZE010000001">
    <property type="protein sequence ID" value="MBV7378098.1"/>
    <property type="molecule type" value="Genomic_DNA"/>
</dbReference>
<feature type="transmembrane region" description="Helical" evidence="1">
    <location>
        <begin position="59"/>
        <end position="90"/>
    </location>
</feature>
<gene>
    <name evidence="2" type="ORF">KJP28_04110</name>
</gene>